<keyword evidence="1" id="KW-1133">Transmembrane helix</keyword>
<dbReference type="SUPFAM" id="SSF53067">
    <property type="entry name" value="Actin-like ATPase domain"/>
    <property type="match status" value="1"/>
</dbReference>
<proteinExistence type="predicted"/>
<dbReference type="EMBL" id="JAJAWG010000003">
    <property type="protein sequence ID" value="MCB5196017.1"/>
    <property type="molecule type" value="Genomic_DNA"/>
</dbReference>
<dbReference type="NCBIfam" id="TIGR01709">
    <property type="entry name" value="typeII_sec_gspL"/>
    <property type="match status" value="1"/>
</dbReference>
<dbReference type="InterPro" id="IPR043129">
    <property type="entry name" value="ATPase_NBD"/>
</dbReference>
<keyword evidence="1" id="KW-0472">Membrane</keyword>
<evidence type="ECO:0000313" key="3">
    <source>
        <dbReference type="Proteomes" id="UP001198034"/>
    </source>
</evidence>
<keyword evidence="3" id="KW-1185">Reference proteome</keyword>
<evidence type="ECO:0000256" key="1">
    <source>
        <dbReference type="SAM" id="Phobius"/>
    </source>
</evidence>
<reference evidence="2 3" key="1">
    <citation type="submission" date="2021-10" db="EMBL/GenBank/DDBJ databases">
        <authorList>
            <person name="Chen M."/>
        </authorList>
    </citation>
    <scope>NUCLEOTIDE SEQUENCE [LARGE SCALE GENOMIC DNA]</scope>
    <source>
        <strain evidence="2 3">H3-26</strain>
    </source>
</reference>
<comment type="caution">
    <text evidence="2">The sequence shown here is derived from an EMBL/GenBank/DDBJ whole genome shotgun (WGS) entry which is preliminary data.</text>
</comment>
<protein>
    <submittedName>
        <fullName evidence="2">Type II secretion system protein GspL</fullName>
    </submittedName>
</protein>
<accession>A0ABS8BJW0</accession>
<evidence type="ECO:0000313" key="2">
    <source>
        <dbReference type="EMBL" id="MCB5196017.1"/>
    </source>
</evidence>
<gene>
    <name evidence="2" type="primary">gspL</name>
    <name evidence="2" type="ORF">LG219_06955</name>
</gene>
<dbReference type="Gene3D" id="3.30.420.380">
    <property type="match status" value="1"/>
</dbReference>
<dbReference type="RefSeq" id="WP_226763796.1">
    <property type="nucleotide sequence ID" value="NZ_JAJAWG010000003.1"/>
</dbReference>
<name>A0ABS8BJW0_9NEIS</name>
<feature type="transmembrane region" description="Helical" evidence="1">
    <location>
        <begin position="212"/>
        <end position="234"/>
    </location>
</feature>
<sequence>MTIARVVVRLHAQGPLGIEDWLGFDAAGRQVAHGVSAALPAAEQYEVAIAASWLTVHGLQLPIVAAKQQQKLIHQALEDRVLGDLEPLTWQAQSSVSGLTWVYLLERSRLLLLEDWLASQSWPCTRWVPEFALLPAGSDLYAQSGQGVMFCRNAQYGWLDDEADLLALYPDSTWHSIALADLTAPAADCVSFYKANKVKVSMAMHWQQWRSAVYLLVACLCLFLLSVVSEWRVLSGQERALRQEIRQTFASLFPGVPIVDPILQWQSRQKAGVPVGGAGQNGDALDLLHQMAGQIDVDAGIESVSVKAGRLQMVMLEAKSAALIAKLTAQGAKMKHQSMGDGRVRIEVER</sequence>
<dbReference type="Proteomes" id="UP001198034">
    <property type="component" value="Unassembled WGS sequence"/>
</dbReference>
<organism evidence="2 3">
    <name type="scientific">Deefgea salmonis</name>
    <dbReference type="NCBI Taxonomy" id="2875502"/>
    <lineage>
        <taxon>Bacteria</taxon>
        <taxon>Pseudomonadati</taxon>
        <taxon>Pseudomonadota</taxon>
        <taxon>Betaproteobacteria</taxon>
        <taxon>Neisseriales</taxon>
        <taxon>Chitinibacteraceae</taxon>
        <taxon>Deefgea</taxon>
    </lineage>
</organism>
<dbReference type="InterPro" id="IPR007812">
    <property type="entry name" value="T2SS_protein-GspL"/>
</dbReference>
<keyword evidence="1" id="KW-0812">Transmembrane</keyword>